<accession>A0A1H8LYE6</accession>
<keyword evidence="1" id="KW-0732">Signal</keyword>
<dbReference type="Gene3D" id="1.10.10.640">
    <property type="entry name" value="phospholipid-binding protein"/>
    <property type="match status" value="1"/>
</dbReference>
<dbReference type="PANTHER" id="PTHR36573">
    <property type="entry name" value="INTERMEMBRANE PHOSPHOLIPID TRANSPORT SYSTEM BINDING PROTEIN MLAC"/>
    <property type="match status" value="1"/>
</dbReference>
<organism evidence="2 3">
    <name type="scientific">Nitrosospira multiformis</name>
    <dbReference type="NCBI Taxonomy" id="1231"/>
    <lineage>
        <taxon>Bacteria</taxon>
        <taxon>Pseudomonadati</taxon>
        <taxon>Pseudomonadota</taxon>
        <taxon>Betaproteobacteria</taxon>
        <taxon>Nitrosomonadales</taxon>
        <taxon>Nitrosomonadaceae</taxon>
        <taxon>Nitrosospira</taxon>
    </lineage>
</organism>
<dbReference type="Proteomes" id="UP000183898">
    <property type="component" value="Unassembled WGS sequence"/>
</dbReference>
<dbReference type="Pfam" id="PF05494">
    <property type="entry name" value="MlaC"/>
    <property type="match status" value="1"/>
</dbReference>
<gene>
    <name evidence="2" type="ORF">SAMN05216404_11189</name>
</gene>
<sequence length="217" mass="24036">MKKYLGISGLLAAWLVAFPAAAEISPDTLVDNTAQEVLSIVRQDKELRAGNMAKILDLVEAKVLPHFNFTRMTRLAMGKNWNKATPQQQEELVKEFRTLLVRTYSNALSTYSDYKIKVEPVRSKAGDTDTTVKTKVMQDSGQPVDIDYSMEKTGDGWKVYDVTVAGVSLVTNYRSTFNSQVREGGVERLLKTLGDKNRALAANDKKAAGELKTVATQ</sequence>
<dbReference type="InterPro" id="IPR008869">
    <property type="entry name" value="MlaC/ttg2D"/>
</dbReference>
<protein>
    <submittedName>
        <fullName evidence="2">Phospholipid transport system substrate-binding protein</fullName>
    </submittedName>
</protein>
<dbReference type="EMBL" id="FOCT01000011">
    <property type="protein sequence ID" value="SEO10125.1"/>
    <property type="molecule type" value="Genomic_DNA"/>
</dbReference>
<evidence type="ECO:0000313" key="2">
    <source>
        <dbReference type="EMBL" id="SEO10125.1"/>
    </source>
</evidence>
<dbReference type="Gene3D" id="3.10.450.50">
    <property type="match status" value="1"/>
</dbReference>
<evidence type="ECO:0000313" key="3">
    <source>
        <dbReference type="Proteomes" id="UP000183898"/>
    </source>
</evidence>
<reference evidence="2 3" key="1">
    <citation type="submission" date="2016-10" db="EMBL/GenBank/DDBJ databases">
        <authorList>
            <person name="de Groot N.N."/>
        </authorList>
    </citation>
    <scope>NUCLEOTIDE SEQUENCE [LARGE SCALE GENOMIC DNA]</scope>
    <source>
        <strain evidence="2 3">Nl18</strain>
    </source>
</reference>
<name>A0A1H8LYE6_9PROT</name>
<feature type="chain" id="PRO_5010336641" evidence="1">
    <location>
        <begin position="23"/>
        <end position="217"/>
    </location>
</feature>
<dbReference type="PIRSF" id="PIRSF004649">
    <property type="entry name" value="MlaC"/>
    <property type="match status" value="1"/>
</dbReference>
<dbReference type="RefSeq" id="WP_074747945.1">
    <property type="nucleotide sequence ID" value="NZ_FOCT01000011.1"/>
</dbReference>
<proteinExistence type="predicted"/>
<feature type="signal peptide" evidence="1">
    <location>
        <begin position="1"/>
        <end position="22"/>
    </location>
</feature>
<dbReference type="PANTHER" id="PTHR36573:SF1">
    <property type="entry name" value="INTERMEMBRANE PHOSPHOLIPID TRANSPORT SYSTEM BINDING PROTEIN MLAC"/>
    <property type="match status" value="1"/>
</dbReference>
<dbReference type="AlphaFoldDB" id="A0A1H8LYE6"/>
<evidence type="ECO:0000256" key="1">
    <source>
        <dbReference type="SAM" id="SignalP"/>
    </source>
</evidence>